<reference evidence="3 4" key="1">
    <citation type="submission" date="2013-02" db="EMBL/GenBank/DDBJ databases">
        <title>Draft Genome Sequence of Streptomyces aurantiacus, Which Produces Setomimycin.</title>
        <authorList>
            <person name="Gruening B.A."/>
            <person name="Praeg A."/>
            <person name="Erxleben A."/>
            <person name="Guenther S."/>
            <person name="Mueller M."/>
        </authorList>
    </citation>
    <scope>NUCLEOTIDE SEQUENCE [LARGE SCALE GENOMIC DNA]</scope>
    <source>
        <strain evidence="3 4">JA 4570</strain>
    </source>
</reference>
<name>S3ZQL9_9ACTN</name>
<evidence type="ECO:0000256" key="1">
    <source>
        <dbReference type="SAM" id="MobiDB-lite"/>
    </source>
</evidence>
<evidence type="ECO:0000313" key="3">
    <source>
        <dbReference type="EMBL" id="EPH45089.1"/>
    </source>
</evidence>
<protein>
    <submittedName>
        <fullName evidence="3">Uncharacterized protein</fullName>
    </submittedName>
</protein>
<evidence type="ECO:0000256" key="2">
    <source>
        <dbReference type="SAM" id="Phobius"/>
    </source>
</evidence>
<proteinExistence type="predicted"/>
<feature type="transmembrane region" description="Helical" evidence="2">
    <location>
        <begin position="12"/>
        <end position="30"/>
    </location>
</feature>
<dbReference type="PATRIC" id="fig|1286094.4.peg.1838"/>
<dbReference type="EMBL" id="AOPZ01000068">
    <property type="protein sequence ID" value="EPH45089.1"/>
    <property type="molecule type" value="Genomic_DNA"/>
</dbReference>
<keyword evidence="2" id="KW-1133">Transmembrane helix</keyword>
<dbReference type="AlphaFoldDB" id="S3ZQL9"/>
<evidence type="ECO:0000313" key="4">
    <source>
        <dbReference type="Proteomes" id="UP000014629"/>
    </source>
</evidence>
<comment type="caution">
    <text evidence="3">The sequence shown here is derived from an EMBL/GenBank/DDBJ whole genome shotgun (WGS) entry which is preliminary data.</text>
</comment>
<keyword evidence="2" id="KW-0472">Membrane</keyword>
<dbReference type="Proteomes" id="UP000014629">
    <property type="component" value="Unassembled WGS sequence"/>
</dbReference>
<dbReference type="RefSeq" id="WP_016639991.1">
    <property type="nucleotide sequence ID" value="NZ_AOPZ01000068.1"/>
</dbReference>
<gene>
    <name evidence="3" type="ORF">STRAU_1861</name>
</gene>
<dbReference type="OrthoDB" id="4337460at2"/>
<keyword evidence="4" id="KW-1185">Reference proteome</keyword>
<feature type="region of interest" description="Disordered" evidence="1">
    <location>
        <begin position="43"/>
        <end position="63"/>
    </location>
</feature>
<keyword evidence="2" id="KW-0812">Transmembrane</keyword>
<organism evidence="3 4">
    <name type="scientific">Streptomyces aurantiacus JA 4570</name>
    <dbReference type="NCBI Taxonomy" id="1286094"/>
    <lineage>
        <taxon>Bacteria</taxon>
        <taxon>Bacillati</taxon>
        <taxon>Actinomycetota</taxon>
        <taxon>Actinomycetes</taxon>
        <taxon>Kitasatosporales</taxon>
        <taxon>Streptomycetaceae</taxon>
        <taxon>Streptomyces</taxon>
        <taxon>Streptomyces aurantiacus group</taxon>
    </lineage>
</organism>
<accession>S3ZQL9</accession>
<sequence>MFQGASIVQQTGVALLAGVTVVWAVTFLHVQRRRAAELAAPGGPLLRSLPVQSGPPGAESVELTPDERAAFAGLVRQFGRGRPR</sequence>